<dbReference type="Proteomes" id="UP000018680">
    <property type="component" value="Chromosome"/>
</dbReference>
<gene>
    <name evidence="2" type="ORF">L21SP2_2713</name>
</gene>
<dbReference type="STRING" id="1307761.L21SP2_2713"/>
<evidence type="ECO:0000313" key="3">
    <source>
        <dbReference type="Proteomes" id="UP000018680"/>
    </source>
</evidence>
<evidence type="ECO:0000313" key="2">
    <source>
        <dbReference type="EMBL" id="AHC16065.1"/>
    </source>
</evidence>
<feature type="chain" id="PRO_5004741967" evidence="1">
    <location>
        <begin position="31"/>
        <end position="188"/>
    </location>
</feature>
<dbReference type="OrthoDB" id="10012804at2"/>
<organism evidence="2 3">
    <name type="scientific">Salinispira pacifica</name>
    <dbReference type="NCBI Taxonomy" id="1307761"/>
    <lineage>
        <taxon>Bacteria</taxon>
        <taxon>Pseudomonadati</taxon>
        <taxon>Spirochaetota</taxon>
        <taxon>Spirochaetia</taxon>
        <taxon>Spirochaetales</taxon>
        <taxon>Spirochaetaceae</taxon>
        <taxon>Salinispira</taxon>
    </lineage>
</organism>
<dbReference type="EMBL" id="CP006939">
    <property type="protein sequence ID" value="AHC16065.1"/>
    <property type="molecule type" value="Genomic_DNA"/>
</dbReference>
<proteinExistence type="predicted"/>
<evidence type="ECO:0000256" key="1">
    <source>
        <dbReference type="SAM" id="SignalP"/>
    </source>
</evidence>
<dbReference type="KEGG" id="slr:L21SP2_2713"/>
<dbReference type="RefSeq" id="WP_024268963.1">
    <property type="nucleotide sequence ID" value="NC_023035.1"/>
</dbReference>
<dbReference type="AlphaFoldDB" id="V5WKA9"/>
<keyword evidence="1" id="KW-0732">Signal</keyword>
<reference evidence="2 3" key="1">
    <citation type="journal article" date="2015" name="Stand. Genomic Sci.">
        <title>Complete genome sequence and description of Salinispira pacifica gen. nov., sp. nov., a novel spirochaete isolated form a hypersaline microbial mat.</title>
        <authorList>
            <person name="Ben Hania W."/>
            <person name="Joseph M."/>
            <person name="Schumann P."/>
            <person name="Bunk B."/>
            <person name="Fiebig A."/>
            <person name="Sproer C."/>
            <person name="Klenk H.P."/>
            <person name="Fardeau M.L."/>
            <person name="Spring S."/>
        </authorList>
    </citation>
    <scope>NUCLEOTIDE SEQUENCE [LARGE SCALE GENOMIC DNA]</scope>
    <source>
        <strain evidence="2 3">L21-RPul-D2</strain>
    </source>
</reference>
<accession>V5WKA9</accession>
<feature type="signal peptide" evidence="1">
    <location>
        <begin position="1"/>
        <end position="30"/>
    </location>
</feature>
<sequence>MRNIQILTGNSRLIVAVLVLCAAFAAPVSADGGGGVFYAVNSPFAGSLDNSEFQPRTLQQSGGFGYGIDGDGTKIGGFGLSFLDVSSNQAAGGFGGMLLGSYSTIGPFSFAGNGMLGIGGLHLPELLDGGGALSFLGQLDLELGFPLTDWFQISGFAGVQFLLPVTAAYKGSINYPMMGLRFTWGSFR</sequence>
<protein>
    <submittedName>
        <fullName evidence="2">Uncharacterized protein</fullName>
    </submittedName>
</protein>
<dbReference type="HOGENOM" id="CLU_1440130_0_0_12"/>
<keyword evidence="3" id="KW-1185">Reference proteome</keyword>
<name>V5WKA9_9SPIO</name>